<sequence>MMNNPPRRRRRIWAIPVVVSLTAGILLTPSYANGTVTRGTLPNPETISIPAAASAEPIYSQVLKKWSEEGVKDANTSDIALSASDYANASAEVKPEPLAGSSDSVLLNEKQWVEYEIDVPQSGLYQLRLHYYSVEDSSIPNQIAITVNGKSPFVEAQSIKLDLQWKDEHYPPQADKKGNQIRPGQLAVKGWQERELMESSYASNEPLRWNLSQGKQVIRIQSVYEPIAIDRITLQAPGNIPSYEEAKKELKQEGGGDPNWYTALEAEQMSVKSEPSVQMQASRDDLASPESDGKIVFNTMGGSNWVRGGQTAAWTFEVPDDGLYKIDLKYMQNFNKGSNAYRQIRIDGKIPYEELKAFSFSYRRNWSMTSLGQSKEDPFLFYLTKGKHDLSMTVTNAPVTPIVEAIQYVSSEVQDINRLVRLLTGDNADVNRDWNITEQLPDAKQRLEKMRDTLNDVWAYMKELYGTEAGGTATIRDAVSKLQRLADRPNDLPTKLGNLTSVQETLSTFSLELTKQPLMLDQIYISKATAEIPDVTPSTWKVMTNTVKTFFMTFSPDYFDYGRQDGDAAITVWVNRGRDYVSLMQQMADEQFTPSTGIKVNVNIMPNPQLLILSNSAGREPDVALGLDQGMPADLAIRNSLLDLSQFKDYDSVAKQFLPGSLVPFHYDQGDYALPETIMFNVMFYRKDILEELKLKVPQTWEDIYVMLPTLQQRGYDFYIPSTNYVPFFYQNNASFYTPDGLKSGLDSPQSFEAFKKWTDFFNIYGLPQEVPNFYMHFRNGNIPIGLSDFNLYLQLLVAAPEISGQWAVAPLPGTRNENGDIERWGGGAIQAGSIFKSSENPEQSWDFLKWWTSTETQTRFGNDMEMFNGVEFRWNTANKEAFQQISWPKEHAAEINKQLEWFQEIPNVPGGYFTGRELGFAWNRTVLDNMNFRESLEGAIFEINRELLRKQQEFGFVDKDGNVVRKLDVPSVKPQVGGESEK</sequence>
<organism evidence="1 2">
    <name type="scientific">Paenibacillus herberti</name>
    <dbReference type="NCBI Taxonomy" id="1619309"/>
    <lineage>
        <taxon>Bacteria</taxon>
        <taxon>Bacillati</taxon>
        <taxon>Bacillota</taxon>
        <taxon>Bacilli</taxon>
        <taxon>Bacillales</taxon>
        <taxon>Paenibacillaceae</taxon>
        <taxon>Paenibacillus</taxon>
    </lineage>
</organism>
<proteinExistence type="predicted"/>
<dbReference type="InterPro" id="IPR006059">
    <property type="entry name" value="SBP"/>
</dbReference>
<protein>
    <submittedName>
        <fullName evidence="1">ABC transporter substrate-binding protein</fullName>
    </submittedName>
</protein>
<dbReference type="RefSeq" id="WP_089523387.1">
    <property type="nucleotide sequence ID" value="NZ_NMUQ01000001.1"/>
</dbReference>
<dbReference type="PANTHER" id="PTHR43649:SF27">
    <property type="entry name" value="EXTRACELLULAR SOLUTE-BINDING PROTEIN FAMILY 1"/>
    <property type="match status" value="1"/>
</dbReference>
<dbReference type="Pfam" id="PF01547">
    <property type="entry name" value="SBP_bac_1"/>
    <property type="match status" value="1"/>
</dbReference>
<gene>
    <name evidence="1" type="ORF">CGZ75_06360</name>
</gene>
<dbReference type="Gene3D" id="2.60.120.260">
    <property type="entry name" value="Galactose-binding domain-like"/>
    <property type="match status" value="2"/>
</dbReference>
<dbReference type="InterPro" id="IPR050490">
    <property type="entry name" value="Bact_solute-bd_prot1"/>
</dbReference>
<dbReference type="AlphaFoldDB" id="A0A229P212"/>
<name>A0A229P212_9BACL</name>
<dbReference type="EMBL" id="NMUQ01000001">
    <property type="protein sequence ID" value="OXM16303.1"/>
    <property type="molecule type" value="Genomic_DNA"/>
</dbReference>
<dbReference type="OrthoDB" id="383574at2"/>
<evidence type="ECO:0000313" key="1">
    <source>
        <dbReference type="EMBL" id="OXM16303.1"/>
    </source>
</evidence>
<dbReference type="Gene3D" id="3.40.190.10">
    <property type="entry name" value="Periplasmic binding protein-like II"/>
    <property type="match status" value="1"/>
</dbReference>
<comment type="caution">
    <text evidence="1">The sequence shown here is derived from an EMBL/GenBank/DDBJ whole genome shotgun (WGS) entry which is preliminary data.</text>
</comment>
<dbReference type="PANTHER" id="PTHR43649">
    <property type="entry name" value="ARABINOSE-BINDING PROTEIN-RELATED"/>
    <property type="match status" value="1"/>
</dbReference>
<dbReference type="Proteomes" id="UP000215145">
    <property type="component" value="Unassembled WGS sequence"/>
</dbReference>
<accession>A0A229P212</accession>
<reference evidence="1 2" key="1">
    <citation type="submission" date="2017-07" db="EMBL/GenBank/DDBJ databases">
        <title>Paenibacillus herberti R33 genome sequencing and assembly.</title>
        <authorList>
            <person name="Su W."/>
        </authorList>
    </citation>
    <scope>NUCLEOTIDE SEQUENCE [LARGE SCALE GENOMIC DNA]</scope>
    <source>
        <strain evidence="1 2">R33</strain>
    </source>
</reference>
<keyword evidence="2" id="KW-1185">Reference proteome</keyword>
<dbReference type="SUPFAM" id="SSF53850">
    <property type="entry name" value="Periplasmic binding protein-like II"/>
    <property type="match status" value="1"/>
</dbReference>
<evidence type="ECO:0000313" key="2">
    <source>
        <dbReference type="Proteomes" id="UP000215145"/>
    </source>
</evidence>